<gene>
    <name evidence="1" type="ORF">ATANTOWER_030234</name>
</gene>
<dbReference type="EMBL" id="JAHUTI010059814">
    <property type="protein sequence ID" value="MED6251400.1"/>
    <property type="molecule type" value="Genomic_DNA"/>
</dbReference>
<protein>
    <submittedName>
        <fullName evidence="1">Uncharacterized protein</fullName>
    </submittedName>
</protein>
<evidence type="ECO:0000313" key="2">
    <source>
        <dbReference type="Proteomes" id="UP001345963"/>
    </source>
</evidence>
<keyword evidence="2" id="KW-1185">Reference proteome</keyword>
<dbReference type="Proteomes" id="UP001345963">
    <property type="component" value="Unassembled WGS sequence"/>
</dbReference>
<proteinExistence type="predicted"/>
<reference evidence="1 2" key="1">
    <citation type="submission" date="2021-07" db="EMBL/GenBank/DDBJ databases">
        <authorList>
            <person name="Palmer J.M."/>
        </authorList>
    </citation>
    <scope>NUCLEOTIDE SEQUENCE [LARGE SCALE GENOMIC DNA]</scope>
    <source>
        <strain evidence="1 2">AT_MEX2019</strain>
        <tissue evidence="1">Muscle</tissue>
    </source>
</reference>
<comment type="caution">
    <text evidence="1">The sequence shown here is derived from an EMBL/GenBank/DDBJ whole genome shotgun (WGS) entry which is preliminary data.</text>
</comment>
<organism evidence="1 2">
    <name type="scientific">Ataeniobius toweri</name>
    <dbReference type="NCBI Taxonomy" id="208326"/>
    <lineage>
        <taxon>Eukaryota</taxon>
        <taxon>Metazoa</taxon>
        <taxon>Chordata</taxon>
        <taxon>Craniata</taxon>
        <taxon>Vertebrata</taxon>
        <taxon>Euteleostomi</taxon>
        <taxon>Actinopterygii</taxon>
        <taxon>Neopterygii</taxon>
        <taxon>Teleostei</taxon>
        <taxon>Neoteleostei</taxon>
        <taxon>Acanthomorphata</taxon>
        <taxon>Ovalentaria</taxon>
        <taxon>Atherinomorphae</taxon>
        <taxon>Cyprinodontiformes</taxon>
        <taxon>Goodeidae</taxon>
        <taxon>Ataeniobius</taxon>
    </lineage>
</organism>
<evidence type="ECO:0000313" key="1">
    <source>
        <dbReference type="EMBL" id="MED6251400.1"/>
    </source>
</evidence>
<sequence length="161" mass="17971">MPVSASPFMTSLLFSPDPRFKPHPRILSTDSVLPALTLFLSPDHRLLLSHWVCKMGSQSYVGLLPPNDHTEELKFTFLILSQILKRPGTKNMKPDALSRIHEKSHATTSGVEDFILPDSVITAFWTNDLAEIQFPDPLADSEKISGFISEFCHILSSSLSH</sequence>
<name>A0ABU7BP47_9TELE</name>
<accession>A0ABU7BP47</accession>